<evidence type="ECO:0000256" key="1">
    <source>
        <dbReference type="SAM" id="MobiDB-lite"/>
    </source>
</evidence>
<keyword evidence="2" id="KW-0812">Transmembrane</keyword>
<comment type="caution">
    <text evidence="3">The sequence shown here is derived from an EMBL/GenBank/DDBJ whole genome shotgun (WGS) entry which is preliminary data.</text>
</comment>
<evidence type="ECO:0000313" key="3">
    <source>
        <dbReference type="EMBL" id="GFO03480.1"/>
    </source>
</evidence>
<evidence type="ECO:0000313" key="4">
    <source>
        <dbReference type="Proteomes" id="UP000735302"/>
    </source>
</evidence>
<dbReference type="AlphaFoldDB" id="A0AAV4A9L1"/>
<feature type="transmembrane region" description="Helical" evidence="2">
    <location>
        <begin position="72"/>
        <end position="97"/>
    </location>
</feature>
<protein>
    <submittedName>
        <fullName evidence="3">Uncharacterized protein</fullName>
    </submittedName>
</protein>
<dbReference type="Proteomes" id="UP000735302">
    <property type="component" value="Unassembled WGS sequence"/>
</dbReference>
<name>A0AAV4A9L1_9GAST</name>
<keyword evidence="2" id="KW-1133">Transmembrane helix</keyword>
<accession>A0AAV4A9L1</accession>
<dbReference type="EMBL" id="BLXT01003727">
    <property type="protein sequence ID" value="GFO03480.1"/>
    <property type="molecule type" value="Genomic_DNA"/>
</dbReference>
<feature type="region of interest" description="Disordered" evidence="1">
    <location>
        <begin position="44"/>
        <end position="65"/>
    </location>
</feature>
<proteinExistence type="predicted"/>
<gene>
    <name evidence="3" type="ORF">PoB_002998500</name>
</gene>
<sequence length="113" mass="12595">MFYLTFTKLVWDAKPVWDADADPGVWIKKPHLLSRYGSFSGLVDPTSNLQGPSPSPNAGPKDLRSPINETGLFTPTASFCVGAIVPFILNTFVHVFLRPVTILRSIYLRLRSF</sequence>
<keyword evidence="4" id="KW-1185">Reference proteome</keyword>
<evidence type="ECO:0000256" key="2">
    <source>
        <dbReference type="SAM" id="Phobius"/>
    </source>
</evidence>
<keyword evidence="2" id="KW-0472">Membrane</keyword>
<organism evidence="3 4">
    <name type="scientific">Plakobranchus ocellatus</name>
    <dbReference type="NCBI Taxonomy" id="259542"/>
    <lineage>
        <taxon>Eukaryota</taxon>
        <taxon>Metazoa</taxon>
        <taxon>Spiralia</taxon>
        <taxon>Lophotrochozoa</taxon>
        <taxon>Mollusca</taxon>
        <taxon>Gastropoda</taxon>
        <taxon>Heterobranchia</taxon>
        <taxon>Euthyneura</taxon>
        <taxon>Panpulmonata</taxon>
        <taxon>Sacoglossa</taxon>
        <taxon>Placobranchoidea</taxon>
        <taxon>Plakobranchidae</taxon>
        <taxon>Plakobranchus</taxon>
    </lineage>
</organism>
<reference evidence="3 4" key="1">
    <citation type="journal article" date="2021" name="Elife">
        <title>Chloroplast acquisition without the gene transfer in kleptoplastic sea slugs, Plakobranchus ocellatus.</title>
        <authorList>
            <person name="Maeda T."/>
            <person name="Takahashi S."/>
            <person name="Yoshida T."/>
            <person name="Shimamura S."/>
            <person name="Takaki Y."/>
            <person name="Nagai Y."/>
            <person name="Toyoda A."/>
            <person name="Suzuki Y."/>
            <person name="Arimoto A."/>
            <person name="Ishii H."/>
            <person name="Satoh N."/>
            <person name="Nishiyama T."/>
            <person name="Hasebe M."/>
            <person name="Maruyama T."/>
            <person name="Minagawa J."/>
            <person name="Obokata J."/>
            <person name="Shigenobu S."/>
        </authorList>
    </citation>
    <scope>NUCLEOTIDE SEQUENCE [LARGE SCALE GENOMIC DNA]</scope>
</reference>